<proteinExistence type="predicted"/>
<evidence type="ECO:0000313" key="4">
    <source>
        <dbReference type="Proteomes" id="UP000261174"/>
    </source>
</evidence>
<keyword evidence="4" id="KW-1185">Reference proteome</keyword>
<dbReference type="OrthoDB" id="9760067at2"/>
<dbReference type="RefSeq" id="WP_116857877.1">
    <property type="nucleotide sequence ID" value="NZ_QTJV01000039.1"/>
</dbReference>
<reference evidence="3 4" key="1">
    <citation type="submission" date="2018-08" db="EMBL/GenBank/DDBJ databases">
        <title>Chitinophaga sp. K20C18050901, a novel bacterium isolated from forest soil.</title>
        <authorList>
            <person name="Wang C."/>
        </authorList>
    </citation>
    <scope>NUCLEOTIDE SEQUENCE [LARGE SCALE GENOMIC DNA]</scope>
    <source>
        <strain evidence="3 4">K20C18050901</strain>
    </source>
</reference>
<sequence>MSDCPIYHNFLTGDGKMIYYDYQPGRGGERPLNILKDFNGHLQADGYAVYDELPLENITVFYCMAHARRKIYDAQSNNEKLASYALQEIAKLYAIEQACQEEQLNEEQIKDRRNKESLPILKALGDWMKIEYQQLRPKSLIAQAFAYSIKRWEKLSLYAHTGNLMIDNNAIERCMRNVAVGRKNYLFCGSHDAAQRAGLLYSLLVTCKLNNVNPYNWLKDVLSRDINEMPINQIKTLLPYNWKEQ</sequence>
<name>A0A3E1NMQ8_9BACT</name>
<dbReference type="PANTHER" id="PTHR33678:SF1">
    <property type="entry name" value="BLL1576 PROTEIN"/>
    <property type="match status" value="1"/>
</dbReference>
<dbReference type="InterPro" id="IPR039552">
    <property type="entry name" value="IS66_C"/>
</dbReference>
<evidence type="ECO:0000259" key="1">
    <source>
        <dbReference type="Pfam" id="PF03050"/>
    </source>
</evidence>
<evidence type="ECO:0000313" key="3">
    <source>
        <dbReference type="EMBL" id="RFM29193.1"/>
    </source>
</evidence>
<dbReference type="Proteomes" id="UP000261174">
    <property type="component" value="Unassembled WGS sequence"/>
</dbReference>
<dbReference type="InterPro" id="IPR052344">
    <property type="entry name" value="Transposase-related"/>
</dbReference>
<dbReference type="EMBL" id="QTJV01000039">
    <property type="protein sequence ID" value="RFM29193.1"/>
    <property type="molecule type" value="Genomic_DNA"/>
</dbReference>
<protein>
    <submittedName>
        <fullName evidence="3">IS66 family transposase</fullName>
    </submittedName>
</protein>
<dbReference type="InterPro" id="IPR004291">
    <property type="entry name" value="Transposase_IS66_central"/>
</dbReference>
<evidence type="ECO:0000259" key="2">
    <source>
        <dbReference type="Pfam" id="PF13817"/>
    </source>
</evidence>
<feature type="domain" description="Transposase IS66 central" evidence="1">
    <location>
        <begin position="15"/>
        <end position="195"/>
    </location>
</feature>
<gene>
    <name evidence="3" type="ORF">DXN04_34035</name>
</gene>
<comment type="caution">
    <text evidence="3">The sequence shown here is derived from an EMBL/GenBank/DDBJ whole genome shotgun (WGS) entry which is preliminary data.</text>
</comment>
<feature type="domain" description="Transposase IS66 C-terminal" evidence="2">
    <location>
        <begin position="202"/>
        <end position="240"/>
    </location>
</feature>
<dbReference type="NCBIfam" id="NF033517">
    <property type="entry name" value="transpos_IS66"/>
    <property type="match status" value="1"/>
</dbReference>
<dbReference type="Pfam" id="PF13817">
    <property type="entry name" value="DDE_Tnp_IS66_C"/>
    <property type="match status" value="1"/>
</dbReference>
<organism evidence="3 4">
    <name type="scientific">Chitinophaga silvisoli</name>
    <dbReference type="NCBI Taxonomy" id="2291814"/>
    <lineage>
        <taxon>Bacteria</taxon>
        <taxon>Pseudomonadati</taxon>
        <taxon>Bacteroidota</taxon>
        <taxon>Chitinophagia</taxon>
        <taxon>Chitinophagales</taxon>
        <taxon>Chitinophagaceae</taxon>
        <taxon>Chitinophaga</taxon>
    </lineage>
</organism>
<dbReference type="AlphaFoldDB" id="A0A3E1NMQ8"/>
<dbReference type="Pfam" id="PF03050">
    <property type="entry name" value="DDE_Tnp_IS66"/>
    <property type="match status" value="1"/>
</dbReference>
<dbReference type="PANTHER" id="PTHR33678">
    <property type="entry name" value="BLL1576 PROTEIN"/>
    <property type="match status" value="1"/>
</dbReference>
<accession>A0A3E1NMQ8</accession>